<name>A0A7J3XZ03_9CREN</name>
<dbReference type="CDD" id="cd09876">
    <property type="entry name" value="PIN_Nob1-like"/>
    <property type="match status" value="1"/>
</dbReference>
<evidence type="ECO:0000256" key="1">
    <source>
        <dbReference type="ARBA" id="ARBA00022722"/>
    </source>
</evidence>
<dbReference type="PANTHER" id="PTHR12814:SF2">
    <property type="entry name" value="RNA-BINDING PROTEIN NOB1"/>
    <property type="match status" value="1"/>
</dbReference>
<feature type="domain" description="Ribonuclease PIN" evidence="4">
    <location>
        <begin position="4"/>
        <end position="77"/>
    </location>
</feature>
<organism evidence="5">
    <name type="scientific">Thermogladius calderae</name>
    <dbReference type="NCBI Taxonomy" id="1200300"/>
    <lineage>
        <taxon>Archaea</taxon>
        <taxon>Thermoproteota</taxon>
        <taxon>Thermoprotei</taxon>
        <taxon>Desulfurococcales</taxon>
        <taxon>Desulfurococcaceae</taxon>
        <taxon>Thermogladius</taxon>
    </lineage>
</organism>
<dbReference type="Pfam" id="PF17146">
    <property type="entry name" value="PIN_6"/>
    <property type="match status" value="1"/>
</dbReference>
<keyword evidence="2" id="KW-0479">Metal-binding</keyword>
<keyword evidence="1" id="KW-0540">Nuclease</keyword>
<accession>A0A7J3XZ03</accession>
<dbReference type="EMBL" id="DRYK01000055">
    <property type="protein sequence ID" value="HHP67944.1"/>
    <property type="molecule type" value="Genomic_DNA"/>
</dbReference>
<dbReference type="AlphaFoldDB" id="A0A7J3XZ03"/>
<evidence type="ECO:0000256" key="3">
    <source>
        <dbReference type="ARBA" id="ARBA00022801"/>
    </source>
</evidence>
<dbReference type="Gene3D" id="3.40.50.1010">
    <property type="entry name" value="5'-nuclease"/>
    <property type="match status" value="1"/>
</dbReference>
<reference evidence="5" key="1">
    <citation type="journal article" date="2020" name="mSystems">
        <title>Genome- and Community-Level Interaction Insights into Carbon Utilization and Element Cycling Functions of Hydrothermarchaeota in Hydrothermal Sediment.</title>
        <authorList>
            <person name="Zhou Z."/>
            <person name="Liu Y."/>
            <person name="Xu W."/>
            <person name="Pan J."/>
            <person name="Luo Z.H."/>
            <person name="Li M."/>
        </authorList>
    </citation>
    <scope>NUCLEOTIDE SEQUENCE [LARGE SCALE GENOMIC DNA]</scope>
    <source>
        <strain evidence="5">SpSt-110</strain>
    </source>
</reference>
<dbReference type="GO" id="GO:0030688">
    <property type="term" value="C:preribosome, small subunit precursor"/>
    <property type="evidence" value="ECO:0007669"/>
    <property type="project" value="TreeGrafter"/>
</dbReference>
<sequence>MLPSYKFEFYTTSACFKEVKDAENRGTLLNALELGLVKVVDAGEEYISRAVEEAKSIGELSRLSEADLSVIALALELAGKRNVVVLTDDYSLQNTLHHLGLSFKPVRTEGIKQSFRYREYCPVCGYVPGKPGEKTCPICGSPIRRIRVS</sequence>
<dbReference type="InterPro" id="IPR033411">
    <property type="entry name" value="Ribonuclease_PIN"/>
</dbReference>
<gene>
    <name evidence="5" type="ORF">ENM60_04045</name>
</gene>
<evidence type="ECO:0000256" key="2">
    <source>
        <dbReference type="ARBA" id="ARBA00022723"/>
    </source>
</evidence>
<comment type="caution">
    <text evidence="5">The sequence shown here is derived from an EMBL/GenBank/DDBJ whole genome shotgun (WGS) entry which is preliminary data.</text>
</comment>
<dbReference type="GO" id="GO:0046872">
    <property type="term" value="F:metal ion binding"/>
    <property type="evidence" value="ECO:0007669"/>
    <property type="project" value="UniProtKB-KW"/>
</dbReference>
<dbReference type="PANTHER" id="PTHR12814">
    <property type="entry name" value="RNA-BINDING PROTEIN NOB1"/>
    <property type="match status" value="1"/>
</dbReference>
<proteinExistence type="predicted"/>
<evidence type="ECO:0000313" key="5">
    <source>
        <dbReference type="EMBL" id="HHP67944.1"/>
    </source>
</evidence>
<dbReference type="GO" id="GO:0016787">
    <property type="term" value="F:hydrolase activity"/>
    <property type="evidence" value="ECO:0007669"/>
    <property type="project" value="UniProtKB-KW"/>
</dbReference>
<dbReference type="GO" id="GO:0004521">
    <property type="term" value="F:RNA endonuclease activity"/>
    <property type="evidence" value="ECO:0007669"/>
    <property type="project" value="TreeGrafter"/>
</dbReference>
<dbReference type="GO" id="GO:0030490">
    <property type="term" value="P:maturation of SSU-rRNA"/>
    <property type="evidence" value="ECO:0007669"/>
    <property type="project" value="TreeGrafter"/>
</dbReference>
<keyword evidence="3" id="KW-0378">Hydrolase</keyword>
<dbReference type="InterPro" id="IPR039907">
    <property type="entry name" value="NOB1"/>
</dbReference>
<evidence type="ECO:0000259" key="4">
    <source>
        <dbReference type="Pfam" id="PF17146"/>
    </source>
</evidence>
<protein>
    <submittedName>
        <fullName evidence="5">Nucleotide-binding protein</fullName>
    </submittedName>
</protein>
<dbReference type="CDD" id="cd00350">
    <property type="entry name" value="rubredoxin_like"/>
    <property type="match status" value="1"/>
</dbReference>